<accession>A0AA51N0Y5</accession>
<evidence type="ECO:0000313" key="1">
    <source>
        <dbReference type="EMBL" id="WMM63771.1"/>
    </source>
</evidence>
<proteinExistence type="predicted"/>
<sequence length="530" mass="60495">MQTLNESNRELVTLFRSFYCVSNVGPYINRIKDIISRDPRKYSVVLSNNNFSVRCIYNILNGEVVGRASPTDFARHVLWTLIVVDDLLKQSFYPMTNIINDALCTETGQLDERLKMVDLLLDETSPFVFRFTHEKAETLCASLNVKSSHMIAVCFCLGNYLGREPTRDEFLGGAALPKAAVVESVGTIAALEKFTENEKLIARWSVSEAVERADPVKGVRYKVWGKAAAEILSTVVRKDVGEIFLPVGGLMKVILDSMLETEKNPETFEERIEWYHAAATLARVKLMDVIPVKPIVDIEDLMVSVIRQDDEVIRGDAMLIMQKVPVLEKRNFLLSVGSQLEERTFERLTRQLVHAFIYSNPRLRVTFTEAVVFMLIRYAHYNTNGLRFIDLPNNLEFEFKGKREIVKFSAVSEVMSKYKVHIHNIERAWCAPFATVAFQLLKQTGGSYHKWPDVMNLPSYMQFDFVGYTDPLVMSPEERKMLANLLARFKTRDTPVRGNSIGMRRANPADECFEQVVPEELRGFVRTLTS</sequence>
<organism evidence="1">
    <name type="scientific">croton golden spot associated virus A</name>
    <dbReference type="NCBI Taxonomy" id="3072821"/>
    <lineage>
        <taxon>Viruses</taxon>
        <taxon>Riboviria</taxon>
        <taxon>Orthornavirae</taxon>
        <taxon>Kitrinoviricota</taxon>
        <taxon>Alsuviricetes</taxon>
        <taxon>Martellivirales</taxon>
        <taxon>Closteroviridae</taxon>
    </lineage>
</organism>
<protein>
    <submittedName>
        <fullName evidence="1">Heat shock protein 90</fullName>
    </submittedName>
</protein>
<dbReference type="EMBL" id="OR041674">
    <property type="protein sequence ID" value="WMM63771.1"/>
    <property type="molecule type" value="Genomic_RNA"/>
</dbReference>
<dbReference type="Pfam" id="PF03225">
    <property type="entry name" value="Viral_Hsp90"/>
    <property type="match status" value="1"/>
</dbReference>
<gene>
    <name evidence="1" type="primary">HSP90</name>
</gene>
<name>A0AA51N0Y5_9CLOS</name>
<keyword evidence="1" id="KW-0346">Stress response</keyword>
<reference evidence="1" key="1">
    <citation type="submission" date="2023-05" db="EMBL/GenBank/DDBJ databases">
        <title>The Virome of croton golden: Identification, Genomic characterization, prevalence of new virus of croton golden associated viruses in China.</title>
        <authorList>
            <person name="Ma Y."/>
            <person name="Che H."/>
        </authorList>
    </citation>
    <scope>NUCLEOTIDE SEQUENCE</scope>
    <source>
        <strain evidence="1">2</strain>
    </source>
</reference>
<dbReference type="InterPro" id="IPR004909">
    <property type="entry name" value="Vir_Hsp90"/>
</dbReference>